<comment type="caution">
    <text evidence="1">The sequence shown here is derived from an EMBL/GenBank/DDBJ whole genome shotgun (WGS) entry which is preliminary data.</text>
</comment>
<accession>A0A7W5C7R6</accession>
<dbReference type="AlphaFoldDB" id="A0A7W5C7R6"/>
<evidence type="ECO:0000313" key="1">
    <source>
        <dbReference type="EMBL" id="MBB3152703.1"/>
    </source>
</evidence>
<name>A0A7W5C7R6_9BACL</name>
<organism evidence="1 2">
    <name type="scientific">Paenibacillus endophyticus</name>
    <dbReference type="NCBI Taxonomy" id="1294268"/>
    <lineage>
        <taxon>Bacteria</taxon>
        <taxon>Bacillati</taxon>
        <taxon>Bacillota</taxon>
        <taxon>Bacilli</taxon>
        <taxon>Bacillales</taxon>
        <taxon>Paenibacillaceae</taxon>
        <taxon>Paenibacillus</taxon>
    </lineage>
</organism>
<dbReference type="Proteomes" id="UP000518605">
    <property type="component" value="Unassembled WGS sequence"/>
</dbReference>
<dbReference type="EMBL" id="JACHXW010000007">
    <property type="protein sequence ID" value="MBB3152703.1"/>
    <property type="molecule type" value="Genomic_DNA"/>
</dbReference>
<protein>
    <submittedName>
        <fullName evidence="1">Uncharacterized protein</fullName>
    </submittedName>
</protein>
<proteinExistence type="predicted"/>
<dbReference type="RefSeq" id="WP_183562882.1">
    <property type="nucleotide sequence ID" value="NZ_CBCSLB010000006.1"/>
</dbReference>
<gene>
    <name evidence="1" type="ORF">FHS16_002760</name>
</gene>
<sequence length="107" mass="12482">MFEFELHDIMPYLISLSLLCSLAFAYASHLQTDAHEHWERDEVVSVMYLSMPQVLIRTVPLHHWLARKVKRKESPDDDIADCMSSFVPVLSNKRGGFLCKRTMYSLH</sequence>
<evidence type="ECO:0000313" key="2">
    <source>
        <dbReference type="Proteomes" id="UP000518605"/>
    </source>
</evidence>
<keyword evidence="2" id="KW-1185">Reference proteome</keyword>
<reference evidence="1 2" key="1">
    <citation type="submission" date="2020-08" db="EMBL/GenBank/DDBJ databases">
        <title>Genomic Encyclopedia of Type Strains, Phase III (KMG-III): the genomes of soil and plant-associated and newly described type strains.</title>
        <authorList>
            <person name="Whitman W."/>
        </authorList>
    </citation>
    <scope>NUCLEOTIDE SEQUENCE [LARGE SCALE GENOMIC DNA]</scope>
    <source>
        <strain evidence="1 2">CECT 8234</strain>
    </source>
</reference>